<protein>
    <submittedName>
        <fullName evidence="1">Uncharacterized protein</fullName>
    </submittedName>
</protein>
<evidence type="ECO:0000313" key="1">
    <source>
        <dbReference type="EMBL" id="QJA52725.1"/>
    </source>
</evidence>
<sequence>MPRGTPDFWKPKTLDKGFRFIEYKDVDYSFTAIAGSISRFTFAVPDIGHFYELLSAFVYATETPAAVPEVTVESRIAELPQRGYARALTLGVSRNVYEFVISAERVFAFKTAKISQSLVITMEANAAADTTFYLQVLIGVYSLL</sequence>
<organism evidence="1">
    <name type="scientific">viral metagenome</name>
    <dbReference type="NCBI Taxonomy" id="1070528"/>
    <lineage>
        <taxon>unclassified sequences</taxon>
        <taxon>metagenomes</taxon>
        <taxon>organismal metagenomes</taxon>
    </lineage>
</organism>
<name>A0A6H1ZZN4_9ZZZZ</name>
<proteinExistence type="predicted"/>
<dbReference type="AlphaFoldDB" id="A0A6H1ZZN4"/>
<accession>A0A6H1ZZN4</accession>
<reference evidence="1" key="1">
    <citation type="submission" date="2020-03" db="EMBL/GenBank/DDBJ databases">
        <title>The deep terrestrial virosphere.</title>
        <authorList>
            <person name="Holmfeldt K."/>
            <person name="Nilsson E."/>
            <person name="Simone D."/>
            <person name="Lopez-Fernandez M."/>
            <person name="Wu X."/>
            <person name="de Brujin I."/>
            <person name="Lundin D."/>
            <person name="Andersson A."/>
            <person name="Bertilsson S."/>
            <person name="Dopson M."/>
        </authorList>
    </citation>
    <scope>NUCLEOTIDE SEQUENCE</scope>
    <source>
        <strain evidence="1">TM448A02924</strain>
    </source>
</reference>
<gene>
    <name evidence="1" type="ORF">TM448A02924_0002</name>
</gene>
<dbReference type="EMBL" id="MT144363">
    <property type="protein sequence ID" value="QJA52725.1"/>
    <property type="molecule type" value="Genomic_DNA"/>
</dbReference>